<dbReference type="CDD" id="cd16416">
    <property type="entry name" value="HAD_BsYqeG-like"/>
    <property type="match status" value="1"/>
</dbReference>
<dbReference type="EMBL" id="JBHUMO010000013">
    <property type="protein sequence ID" value="MFD2728303.1"/>
    <property type="molecule type" value="Genomic_DNA"/>
</dbReference>
<reference evidence="3" key="1">
    <citation type="journal article" date="2019" name="Int. J. Syst. Evol. Microbiol.">
        <title>The Global Catalogue of Microorganisms (GCM) 10K type strain sequencing project: providing services to taxonomists for standard genome sequencing and annotation.</title>
        <authorList>
            <consortium name="The Broad Institute Genomics Platform"/>
            <consortium name="The Broad Institute Genome Sequencing Center for Infectious Disease"/>
            <person name="Wu L."/>
            <person name="Ma J."/>
        </authorList>
    </citation>
    <scope>NUCLEOTIDE SEQUENCE [LARGE SCALE GENOMIC DNA]</scope>
    <source>
        <strain evidence="3">TISTR 932</strain>
    </source>
</reference>
<protein>
    <submittedName>
        <fullName evidence="2">YqeG family HAD IIIA-type phosphatase</fullName>
    </submittedName>
</protein>
<dbReference type="InterPro" id="IPR036412">
    <property type="entry name" value="HAD-like_sf"/>
</dbReference>
<comment type="caution">
    <text evidence="2">The sequence shown here is derived from an EMBL/GenBank/DDBJ whole genome shotgun (WGS) entry which is preliminary data.</text>
</comment>
<dbReference type="PANTHER" id="PTHR43316">
    <property type="entry name" value="HYDROLASE, HALOACID DELAHOGENASE-RELATED"/>
    <property type="match status" value="1"/>
</dbReference>
<evidence type="ECO:0000256" key="1">
    <source>
        <dbReference type="ARBA" id="ARBA00022801"/>
    </source>
</evidence>
<dbReference type="Gene3D" id="3.40.50.1000">
    <property type="entry name" value="HAD superfamily/HAD-like"/>
    <property type="match status" value="1"/>
</dbReference>
<sequence>MFSKFKPTWMVDAIYQITPEQLAKHGIKGVLTDLDNTLIAWNNPDGTDELKNWLKNLQEAGIPVIVISNNNHHRVRLAVDKFEVDFVARALKPLGKGIREGVHRLDLSKDEVVMVGDQIMTDIRAAHRVGIRSILVKPIVQTDSWKTQFNRFCERRIMSYLQKKNPDMIWQGEIK</sequence>
<dbReference type="InterPro" id="IPR051540">
    <property type="entry name" value="S-2-haloacid_dehalogenase"/>
</dbReference>
<dbReference type="InterPro" id="IPR010021">
    <property type="entry name" value="PGPP1/Gep4"/>
</dbReference>
<dbReference type="InterPro" id="IPR023214">
    <property type="entry name" value="HAD_sf"/>
</dbReference>
<proteinExistence type="predicted"/>
<dbReference type="NCBIfam" id="TIGR01668">
    <property type="entry name" value="YqeG_hyp_ppase"/>
    <property type="match status" value="1"/>
</dbReference>
<accession>A0ABW5TI20</accession>
<dbReference type="RefSeq" id="WP_379979570.1">
    <property type="nucleotide sequence ID" value="NZ_JBHUMO010000013.1"/>
</dbReference>
<dbReference type="NCBIfam" id="TIGR01662">
    <property type="entry name" value="HAD-SF-IIIA"/>
    <property type="match status" value="1"/>
</dbReference>
<dbReference type="NCBIfam" id="TIGR01549">
    <property type="entry name" value="HAD-SF-IA-v1"/>
    <property type="match status" value="1"/>
</dbReference>
<keyword evidence="1" id="KW-0378">Hydrolase</keyword>
<dbReference type="Pfam" id="PF00702">
    <property type="entry name" value="Hydrolase"/>
    <property type="match status" value="1"/>
</dbReference>
<dbReference type="SUPFAM" id="SSF56784">
    <property type="entry name" value="HAD-like"/>
    <property type="match status" value="1"/>
</dbReference>
<name>A0ABW5TI20_9ENTE</name>
<dbReference type="Proteomes" id="UP001597427">
    <property type="component" value="Unassembled WGS sequence"/>
</dbReference>
<organism evidence="2 3">
    <name type="scientific">Enterococcus camelliae</name>
    <dbReference type="NCBI Taxonomy" id="453959"/>
    <lineage>
        <taxon>Bacteria</taxon>
        <taxon>Bacillati</taxon>
        <taxon>Bacillota</taxon>
        <taxon>Bacilli</taxon>
        <taxon>Lactobacillales</taxon>
        <taxon>Enterococcaceae</taxon>
        <taxon>Enterococcus</taxon>
    </lineage>
</organism>
<evidence type="ECO:0000313" key="3">
    <source>
        <dbReference type="Proteomes" id="UP001597427"/>
    </source>
</evidence>
<keyword evidence="3" id="KW-1185">Reference proteome</keyword>
<gene>
    <name evidence="2" type="ORF">ACFSR0_02480</name>
</gene>
<dbReference type="InterPro" id="IPR006549">
    <property type="entry name" value="HAD-SF_hydro_IIIA"/>
</dbReference>
<evidence type="ECO:0000313" key="2">
    <source>
        <dbReference type="EMBL" id="MFD2728303.1"/>
    </source>
</evidence>
<dbReference type="InterPro" id="IPR006439">
    <property type="entry name" value="HAD-SF_hydro_IA"/>
</dbReference>